<evidence type="ECO:0000313" key="1">
    <source>
        <dbReference type="EMBL" id="JAE37625.1"/>
    </source>
</evidence>
<accession>A0A0A9HKG8</accession>
<name>A0A0A9HKG8_ARUDO</name>
<sequence>MFPYSFFHSCCLAYNEMAAKNVKWLLGSYYFVLSREASFKKTSVCNILHSIISLDIRY</sequence>
<protein>
    <submittedName>
        <fullName evidence="1">Uncharacterized protein</fullName>
    </submittedName>
</protein>
<organism evidence="1">
    <name type="scientific">Arundo donax</name>
    <name type="common">Giant reed</name>
    <name type="synonym">Donax arundinaceus</name>
    <dbReference type="NCBI Taxonomy" id="35708"/>
    <lineage>
        <taxon>Eukaryota</taxon>
        <taxon>Viridiplantae</taxon>
        <taxon>Streptophyta</taxon>
        <taxon>Embryophyta</taxon>
        <taxon>Tracheophyta</taxon>
        <taxon>Spermatophyta</taxon>
        <taxon>Magnoliopsida</taxon>
        <taxon>Liliopsida</taxon>
        <taxon>Poales</taxon>
        <taxon>Poaceae</taxon>
        <taxon>PACMAD clade</taxon>
        <taxon>Arundinoideae</taxon>
        <taxon>Arundineae</taxon>
        <taxon>Arundo</taxon>
    </lineage>
</organism>
<reference evidence="1" key="1">
    <citation type="submission" date="2014-09" db="EMBL/GenBank/DDBJ databases">
        <authorList>
            <person name="Magalhaes I.L.F."/>
            <person name="Oliveira U."/>
            <person name="Santos F.R."/>
            <person name="Vidigal T.H.D.A."/>
            <person name="Brescovit A.D."/>
            <person name="Santos A.J."/>
        </authorList>
    </citation>
    <scope>NUCLEOTIDE SEQUENCE</scope>
    <source>
        <tissue evidence="1">Shoot tissue taken approximately 20 cm above the soil surface</tissue>
    </source>
</reference>
<dbReference type="EMBL" id="GBRH01160271">
    <property type="protein sequence ID" value="JAE37625.1"/>
    <property type="molecule type" value="Transcribed_RNA"/>
</dbReference>
<proteinExistence type="predicted"/>
<reference evidence="1" key="2">
    <citation type="journal article" date="2015" name="Data Brief">
        <title>Shoot transcriptome of the giant reed, Arundo donax.</title>
        <authorList>
            <person name="Barrero R.A."/>
            <person name="Guerrero F.D."/>
            <person name="Moolhuijzen P."/>
            <person name="Goolsby J.A."/>
            <person name="Tidwell J."/>
            <person name="Bellgard S.E."/>
            <person name="Bellgard M.I."/>
        </authorList>
    </citation>
    <scope>NUCLEOTIDE SEQUENCE</scope>
    <source>
        <tissue evidence="1">Shoot tissue taken approximately 20 cm above the soil surface</tissue>
    </source>
</reference>
<dbReference type="AlphaFoldDB" id="A0A0A9HKG8"/>